<evidence type="ECO:0000313" key="3">
    <source>
        <dbReference type="Proteomes" id="UP000554235"/>
    </source>
</evidence>
<proteinExistence type="predicted"/>
<keyword evidence="3" id="KW-1185">Reference proteome</keyword>
<sequence length="326" mass="36392">MDCDYCKQFGLIQADQEGATCSSRKTTYADVHMCREHLQLLSHFGADCLVDYYVGMLSGNASAWLVFELDTYTRRRVLETDIDEFCRYLTARFKRSEAAPIEELCGARHTPPIAEKDITLDLWAQCKAGIAKQLGYTAKSSITKTIYILINVGVPYLLPCPGDDTRLNDFIRQREDRRPAVETLLTGWPPPYRNEDRPVNTIVATDETTDETIDAMTGVGDCRDDRPKPRCDDQRRDDRRRYDDNLTATTTETTTVVVTHATGTTHATMTVIALSTGSMFFAITNTTYVEKKCLVIEESDHGHSAADEGGCDSESAASKAPVQSQQ</sequence>
<feature type="region of interest" description="Disordered" evidence="1">
    <location>
        <begin position="300"/>
        <end position="326"/>
    </location>
</feature>
<comment type="caution">
    <text evidence="2">The sequence shown here is derived from an EMBL/GenBank/DDBJ whole genome shotgun (WGS) entry which is preliminary data.</text>
</comment>
<evidence type="ECO:0000313" key="2">
    <source>
        <dbReference type="EMBL" id="KAF4468508.1"/>
    </source>
</evidence>
<dbReference type="Proteomes" id="UP000554235">
    <property type="component" value="Unassembled WGS sequence"/>
</dbReference>
<name>A0A8H4LIX1_9HYPO</name>
<feature type="compositionally biased region" description="Basic and acidic residues" evidence="1">
    <location>
        <begin position="221"/>
        <end position="244"/>
    </location>
</feature>
<feature type="region of interest" description="Disordered" evidence="1">
    <location>
        <begin position="218"/>
        <end position="247"/>
    </location>
</feature>
<gene>
    <name evidence="2" type="ORF">FALBO_4626</name>
</gene>
<accession>A0A8H4LIX1</accession>
<organism evidence="2 3">
    <name type="scientific">Fusarium albosuccineum</name>
    <dbReference type="NCBI Taxonomy" id="1237068"/>
    <lineage>
        <taxon>Eukaryota</taxon>
        <taxon>Fungi</taxon>
        <taxon>Dikarya</taxon>
        <taxon>Ascomycota</taxon>
        <taxon>Pezizomycotina</taxon>
        <taxon>Sordariomycetes</taxon>
        <taxon>Hypocreomycetidae</taxon>
        <taxon>Hypocreales</taxon>
        <taxon>Nectriaceae</taxon>
        <taxon>Fusarium</taxon>
        <taxon>Fusarium decemcellulare species complex</taxon>
    </lineage>
</organism>
<reference evidence="2 3" key="1">
    <citation type="submission" date="2020-01" db="EMBL/GenBank/DDBJ databases">
        <title>Identification and distribution of gene clusters putatively required for synthesis of sphingolipid metabolism inhibitors in phylogenetically diverse species of the filamentous fungus Fusarium.</title>
        <authorList>
            <person name="Kim H.-S."/>
            <person name="Busman M."/>
            <person name="Brown D.W."/>
            <person name="Divon H."/>
            <person name="Uhlig S."/>
            <person name="Proctor R.H."/>
        </authorList>
    </citation>
    <scope>NUCLEOTIDE SEQUENCE [LARGE SCALE GENOMIC DNA]</scope>
    <source>
        <strain evidence="2 3">NRRL 20459</strain>
    </source>
</reference>
<protein>
    <submittedName>
        <fullName evidence="2">TY3B-TY3B protein</fullName>
    </submittedName>
</protein>
<evidence type="ECO:0000256" key="1">
    <source>
        <dbReference type="SAM" id="MobiDB-lite"/>
    </source>
</evidence>
<dbReference type="EMBL" id="JAADYS010000605">
    <property type="protein sequence ID" value="KAF4468508.1"/>
    <property type="molecule type" value="Genomic_DNA"/>
</dbReference>
<dbReference type="OrthoDB" id="5106832at2759"/>
<dbReference type="AlphaFoldDB" id="A0A8H4LIX1"/>